<reference evidence="4" key="2">
    <citation type="journal article" date="2008" name="Nucleic Acids Res.">
        <title>The rice annotation project database (RAP-DB): 2008 update.</title>
        <authorList>
            <consortium name="The rice annotation project (RAP)"/>
        </authorList>
    </citation>
    <scope>GENOME REANNOTATION</scope>
    <source>
        <strain evidence="4">cv. Nipponbare</strain>
    </source>
</reference>
<dbReference type="Proteomes" id="UP000000763">
    <property type="component" value="Chromosome 11"/>
</dbReference>
<feature type="domain" description="DUF834" evidence="2">
    <location>
        <begin position="8"/>
        <end position="41"/>
    </location>
</feature>
<feature type="region of interest" description="Disordered" evidence="1">
    <location>
        <begin position="1"/>
        <end position="21"/>
    </location>
</feature>
<evidence type="ECO:0000256" key="1">
    <source>
        <dbReference type="SAM" id="MobiDB-lite"/>
    </source>
</evidence>
<organism evidence="3 4">
    <name type="scientific">Oryza sativa subsp. japonica</name>
    <name type="common">Rice</name>
    <dbReference type="NCBI Taxonomy" id="39947"/>
    <lineage>
        <taxon>Eukaryota</taxon>
        <taxon>Viridiplantae</taxon>
        <taxon>Streptophyta</taxon>
        <taxon>Embryophyta</taxon>
        <taxon>Tracheophyta</taxon>
        <taxon>Spermatophyta</taxon>
        <taxon>Magnoliopsida</taxon>
        <taxon>Liliopsida</taxon>
        <taxon>Poales</taxon>
        <taxon>Poaceae</taxon>
        <taxon>BOP clade</taxon>
        <taxon>Oryzoideae</taxon>
        <taxon>Oryzeae</taxon>
        <taxon>Oryzinae</taxon>
        <taxon>Oryza</taxon>
        <taxon>Oryza sativa</taxon>
    </lineage>
</organism>
<sequence>MAGDEIETANSGEKGWVDGLPEDLAMPTQASAMTSGDGNGDAAWLRIE</sequence>
<evidence type="ECO:0000313" key="4">
    <source>
        <dbReference type="Proteomes" id="UP000000763"/>
    </source>
</evidence>
<evidence type="ECO:0000313" key="3">
    <source>
        <dbReference type="EMBL" id="AAX92963.1"/>
    </source>
</evidence>
<dbReference type="EMBL" id="AC135596">
    <property type="protein sequence ID" value="AAX92963.1"/>
    <property type="molecule type" value="Genomic_DNA"/>
</dbReference>
<proteinExistence type="predicted"/>
<dbReference type="AlphaFoldDB" id="Q53MR7"/>
<protein>
    <recommendedName>
        <fullName evidence="2">DUF834 domain-containing protein</fullName>
    </recommendedName>
</protein>
<gene>
    <name evidence="3" type="ordered locus">LOC_Os11g18650</name>
</gene>
<dbReference type="Pfam" id="PF05754">
    <property type="entry name" value="DUF834"/>
    <property type="match status" value="1"/>
</dbReference>
<reference evidence="4" key="1">
    <citation type="journal article" date="2005" name="Nature">
        <title>The map-based sequence of the rice genome.</title>
        <authorList>
            <consortium name="International rice genome sequencing project (IRGSP)"/>
            <person name="Matsumoto T."/>
            <person name="Wu J."/>
            <person name="Kanamori H."/>
            <person name="Katayose Y."/>
            <person name="Fujisawa M."/>
            <person name="Namiki N."/>
            <person name="Mizuno H."/>
            <person name="Yamamoto K."/>
            <person name="Antonio B.A."/>
            <person name="Baba T."/>
            <person name="Sakata K."/>
            <person name="Nagamura Y."/>
            <person name="Aoki H."/>
            <person name="Arikawa K."/>
            <person name="Arita K."/>
            <person name="Bito T."/>
            <person name="Chiden Y."/>
            <person name="Fujitsuka N."/>
            <person name="Fukunaka R."/>
            <person name="Hamada M."/>
            <person name="Harada C."/>
            <person name="Hayashi A."/>
            <person name="Hijishita S."/>
            <person name="Honda M."/>
            <person name="Hosokawa S."/>
            <person name="Ichikawa Y."/>
            <person name="Idonuma A."/>
            <person name="Iijima M."/>
            <person name="Ikeda M."/>
            <person name="Ikeno M."/>
            <person name="Ito K."/>
            <person name="Ito S."/>
            <person name="Ito T."/>
            <person name="Ito Y."/>
            <person name="Ito Y."/>
            <person name="Iwabuchi A."/>
            <person name="Kamiya K."/>
            <person name="Karasawa W."/>
            <person name="Kurita K."/>
            <person name="Katagiri S."/>
            <person name="Kikuta A."/>
            <person name="Kobayashi H."/>
            <person name="Kobayashi N."/>
            <person name="Machita K."/>
            <person name="Maehara T."/>
            <person name="Masukawa M."/>
            <person name="Mizubayashi T."/>
            <person name="Mukai Y."/>
            <person name="Nagasaki H."/>
            <person name="Nagata Y."/>
            <person name="Naito S."/>
            <person name="Nakashima M."/>
            <person name="Nakama Y."/>
            <person name="Nakamichi Y."/>
            <person name="Nakamura M."/>
            <person name="Meguro A."/>
            <person name="Negishi M."/>
            <person name="Ohta I."/>
            <person name="Ohta T."/>
            <person name="Okamoto M."/>
            <person name="Ono N."/>
            <person name="Saji S."/>
            <person name="Sakaguchi M."/>
            <person name="Sakai K."/>
            <person name="Shibata M."/>
            <person name="Shimokawa T."/>
            <person name="Song J."/>
            <person name="Takazaki Y."/>
            <person name="Terasawa K."/>
            <person name="Tsugane M."/>
            <person name="Tsuji K."/>
            <person name="Ueda S."/>
            <person name="Waki K."/>
            <person name="Yamagata H."/>
            <person name="Yamamoto M."/>
            <person name="Yamamoto S."/>
            <person name="Yamane H."/>
            <person name="Yoshiki S."/>
            <person name="Yoshihara R."/>
            <person name="Yukawa K."/>
            <person name="Zhong H."/>
            <person name="Yano M."/>
            <person name="Yuan Q."/>
            <person name="Ouyang S."/>
            <person name="Liu J."/>
            <person name="Jones K.M."/>
            <person name="Gansberger K."/>
            <person name="Moffat K."/>
            <person name="Hill J."/>
            <person name="Bera J."/>
            <person name="Fadrosh D."/>
            <person name="Jin S."/>
            <person name="Johri S."/>
            <person name="Kim M."/>
            <person name="Overton L."/>
            <person name="Reardon M."/>
            <person name="Tsitrin T."/>
            <person name="Vuong H."/>
            <person name="Weaver B."/>
            <person name="Ciecko A."/>
            <person name="Tallon L."/>
            <person name="Jackson J."/>
            <person name="Pai G."/>
            <person name="Aken S.V."/>
            <person name="Utterback T."/>
            <person name="Reidmuller S."/>
            <person name="Feldblyum T."/>
            <person name="Hsiao J."/>
            <person name="Zismann V."/>
            <person name="Iobst S."/>
            <person name="de Vazeille A.R."/>
            <person name="Buell C.R."/>
            <person name="Ying K."/>
            <person name="Li Y."/>
            <person name="Lu T."/>
            <person name="Huang Y."/>
            <person name="Zhao Q."/>
            <person name="Feng Q."/>
            <person name="Zhang L."/>
            <person name="Zhu J."/>
            <person name="Weng Q."/>
            <person name="Mu J."/>
            <person name="Lu Y."/>
            <person name="Fan D."/>
            <person name="Liu Y."/>
            <person name="Guan J."/>
            <person name="Zhang Y."/>
            <person name="Yu S."/>
            <person name="Liu X."/>
            <person name="Zhang Y."/>
            <person name="Hong G."/>
            <person name="Han B."/>
            <person name="Choisne N."/>
            <person name="Demange N."/>
            <person name="Orjeda G."/>
            <person name="Samain S."/>
            <person name="Cattolico L."/>
            <person name="Pelletier E."/>
            <person name="Couloux A."/>
            <person name="Segurens B."/>
            <person name="Wincker P."/>
            <person name="D'Hont A."/>
            <person name="Scarpelli C."/>
            <person name="Weissenbach J."/>
            <person name="Salanoubat M."/>
            <person name="Quetier F."/>
            <person name="Yu Y."/>
            <person name="Kim H.R."/>
            <person name="Rambo T."/>
            <person name="Currie J."/>
            <person name="Collura K."/>
            <person name="Luo M."/>
            <person name="Yang T."/>
            <person name="Ammiraju J.S.S."/>
            <person name="Engler F."/>
            <person name="Soderlund C."/>
            <person name="Wing R.A."/>
            <person name="Palmer L.E."/>
            <person name="de la Bastide M."/>
            <person name="Spiegel L."/>
            <person name="Nascimento L."/>
            <person name="Zutavern T."/>
            <person name="O'Shaughnessy A."/>
            <person name="Dike S."/>
            <person name="Dedhia N."/>
            <person name="Preston R."/>
            <person name="Balija V."/>
            <person name="McCombie W.R."/>
            <person name="Chow T."/>
            <person name="Chen H."/>
            <person name="Chung M."/>
            <person name="Chen C."/>
            <person name="Shaw J."/>
            <person name="Wu H."/>
            <person name="Hsiao K."/>
            <person name="Chao Y."/>
            <person name="Chu M."/>
            <person name="Cheng C."/>
            <person name="Hour A."/>
            <person name="Lee P."/>
            <person name="Lin S."/>
            <person name="Lin Y."/>
            <person name="Liou J."/>
            <person name="Liu S."/>
            <person name="Hsing Y."/>
            <person name="Raghuvanshi S."/>
            <person name="Mohanty A."/>
            <person name="Bharti A.K."/>
            <person name="Gaur A."/>
            <person name="Gupta V."/>
            <person name="Kumar D."/>
            <person name="Ravi V."/>
            <person name="Vij S."/>
            <person name="Kapur A."/>
            <person name="Khurana P."/>
            <person name="Khurana P."/>
            <person name="Khurana J.P."/>
            <person name="Tyagi A.K."/>
            <person name="Gaikwad K."/>
            <person name="Singh A."/>
            <person name="Dalal V."/>
            <person name="Srivastava S."/>
            <person name="Dixit A."/>
            <person name="Pal A.K."/>
            <person name="Ghazi I.A."/>
            <person name="Yadav M."/>
            <person name="Pandit A."/>
            <person name="Bhargava A."/>
            <person name="Sureshbabu K."/>
            <person name="Batra K."/>
            <person name="Sharma T.R."/>
            <person name="Mohapatra T."/>
            <person name="Singh N.K."/>
            <person name="Messing J."/>
            <person name="Nelson A.B."/>
            <person name="Fuks G."/>
            <person name="Kavchok S."/>
            <person name="Keizer G."/>
            <person name="Linton E."/>
            <person name="Llaca V."/>
            <person name="Song R."/>
            <person name="Tanyolac B."/>
            <person name="Young S."/>
            <person name="Ho-Il K."/>
            <person name="Hahn J.H."/>
            <person name="Sangsakoo G."/>
            <person name="Vanavichit A."/>
            <person name="de Mattos Luiz.A.T."/>
            <person name="Zimmer P.D."/>
            <person name="Malone G."/>
            <person name="Dellagostin O."/>
            <person name="de Oliveira A.C."/>
            <person name="Bevan M."/>
            <person name="Bancroft I."/>
            <person name="Minx P."/>
            <person name="Cordum H."/>
            <person name="Wilson R."/>
            <person name="Cheng Z."/>
            <person name="Jin W."/>
            <person name="Jiang J."/>
            <person name="Leong S.A."/>
            <person name="Iwama H."/>
            <person name="Gojobori T."/>
            <person name="Itoh T."/>
            <person name="Niimura Y."/>
            <person name="Fujii Y."/>
            <person name="Habara T."/>
            <person name="Sakai H."/>
            <person name="Sato Y."/>
            <person name="Wilson G."/>
            <person name="Kumar K."/>
            <person name="McCouch S."/>
            <person name="Juretic N."/>
            <person name="Hoen D."/>
            <person name="Wright S."/>
            <person name="Bruskiewich R."/>
            <person name="Bureau T."/>
            <person name="Miyao A."/>
            <person name="Hirochika H."/>
            <person name="Nishikawa T."/>
            <person name="Kadowaki K."/>
            <person name="Sugiura M."/>
            <person name="Burr B."/>
            <person name="Sasaki T."/>
        </authorList>
    </citation>
    <scope>NUCLEOTIDE SEQUENCE [LARGE SCALE GENOMIC DNA]</scope>
    <source>
        <strain evidence="4">cv. Nipponbare</strain>
    </source>
</reference>
<accession>Q53MR7</accession>
<evidence type="ECO:0000259" key="2">
    <source>
        <dbReference type="Pfam" id="PF05754"/>
    </source>
</evidence>
<dbReference type="InterPro" id="IPR008552">
    <property type="entry name" value="DUF834"/>
</dbReference>
<name>Q53MR7_ORYSJ</name>